<dbReference type="PROSITE" id="PS00893">
    <property type="entry name" value="NUDIX_BOX"/>
    <property type="match status" value="1"/>
</dbReference>
<dbReference type="InterPro" id="IPR000086">
    <property type="entry name" value="NUDIX_hydrolase_dom"/>
</dbReference>
<comment type="catalytic activity">
    <reaction evidence="11">
        <text>8-oxo-GTP + H2O = 8-oxo-GMP + diphosphate + H(+)</text>
        <dbReference type="Rhea" id="RHEA:67616"/>
        <dbReference type="ChEBI" id="CHEBI:15377"/>
        <dbReference type="ChEBI" id="CHEBI:15378"/>
        <dbReference type="ChEBI" id="CHEBI:33019"/>
        <dbReference type="ChEBI" id="CHEBI:143553"/>
        <dbReference type="ChEBI" id="CHEBI:145694"/>
    </reaction>
</comment>
<dbReference type="CDD" id="cd03425">
    <property type="entry name" value="NUDIX_MutT_NudA_like"/>
    <property type="match status" value="1"/>
</dbReference>
<evidence type="ECO:0000313" key="18">
    <source>
        <dbReference type="EMBL" id="SPP65345.1"/>
    </source>
</evidence>
<evidence type="ECO:0000256" key="6">
    <source>
        <dbReference type="ARBA" id="ARBA00022763"/>
    </source>
</evidence>
<dbReference type="Pfam" id="PF14815">
    <property type="entry name" value="NUDIX_4"/>
    <property type="match status" value="1"/>
</dbReference>
<dbReference type="InterPro" id="IPR020476">
    <property type="entry name" value="Nudix_hydrolase"/>
</dbReference>
<evidence type="ECO:0000256" key="5">
    <source>
        <dbReference type="ARBA" id="ARBA00022723"/>
    </source>
</evidence>
<dbReference type="GO" id="GO:0006281">
    <property type="term" value="P:DNA repair"/>
    <property type="evidence" value="ECO:0007669"/>
    <property type="project" value="UniProtKB-KW"/>
</dbReference>
<dbReference type="InterPro" id="IPR015797">
    <property type="entry name" value="NUDIX_hydrolase-like_dom_sf"/>
</dbReference>
<keyword evidence="9" id="KW-0234">DNA repair</keyword>
<evidence type="ECO:0000256" key="2">
    <source>
        <dbReference type="ARBA" id="ARBA00005582"/>
    </source>
</evidence>
<dbReference type="EC" id="3.6.1.55" evidence="12"/>
<keyword evidence="6" id="KW-0227">DNA damage</keyword>
<evidence type="ECO:0000256" key="11">
    <source>
        <dbReference type="ARBA" id="ARBA00036904"/>
    </source>
</evidence>
<evidence type="ECO:0000256" key="9">
    <source>
        <dbReference type="ARBA" id="ARBA00023204"/>
    </source>
</evidence>
<dbReference type="EMBL" id="OUNR01000016">
    <property type="protein sequence ID" value="SPP65345.1"/>
    <property type="molecule type" value="Genomic_DNA"/>
</dbReference>
<dbReference type="PRINTS" id="PR00502">
    <property type="entry name" value="NUDIXFAMILY"/>
</dbReference>
<dbReference type="PANTHER" id="PTHR47707:SF1">
    <property type="entry name" value="NUDIX HYDROLASE FAMILY PROTEIN"/>
    <property type="match status" value="1"/>
</dbReference>
<evidence type="ECO:0000256" key="1">
    <source>
        <dbReference type="ARBA" id="ARBA00001946"/>
    </source>
</evidence>
<dbReference type="PANTHER" id="PTHR47707">
    <property type="entry name" value="8-OXO-DGTP DIPHOSPHATASE"/>
    <property type="match status" value="1"/>
</dbReference>
<evidence type="ECO:0000313" key="19">
    <source>
        <dbReference type="Proteomes" id="UP000248168"/>
    </source>
</evidence>
<dbReference type="InParanoid" id="A0A330L689"/>
<dbReference type="AlphaFoldDB" id="A0A330L689"/>
<sequence>MTVIEVAAGLIQRDGRYLIARRKAGVHLAGYWEFPGGKREGGESLEDCLRRELREELNVVVGIPLPYRIVRHEYPEKIVELHFFRCVIESGEAEALDCAELRWVLPEEFNQFTFPPADAVILESLQRDAIMESR</sequence>
<evidence type="ECO:0000256" key="13">
    <source>
        <dbReference type="ARBA" id="ARBA00040794"/>
    </source>
</evidence>
<dbReference type="InterPro" id="IPR047127">
    <property type="entry name" value="MutT-like"/>
</dbReference>
<keyword evidence="5" id="KW-0479">Metal-binding</keyword>
<reference evidence="19" key="1">
    <citation type="submission" date="2018-04" db="EMBL/GenBank/DDBJ databases">
        <authorList>
            <person name="Lucker S."/>
            <person name="Sakoula D."/>
        </authorList>
    </citation>
    <scope>NUCLEOTIDE SEQUENCE [LARGE SCALE GENOMIC DNA]</scope>
</reference>
<protein>
    <recommendedName>
        <fullName evidence="13">8-oxo-dGTP diphosphatase</fullName>
        <ecNumber evidence="12">3.6.1.55</ecNumber>
    </recommendedName>
    <alternativeName>
        <fullName evidence="16">7,8-dihydro-8-oxoguanine-triphosphatase</fullName>
    </alternativeName>
    <alternativeName>
        <fullName evidence="15">Mutator protein MutT</fullName>
    </alternativeName>
    <alternativeName>
        <fullName evidence="14">dGTP pyrophosphohydrolase</fullName>
    </alternativeName>
</protein>
<keyword evidence="7 18" id="KW-0378">Hydrolase</keyword>
<evidence type="ECO:0000256" key="14">
    <source>
        <dbReference type="ARBA" id="ARBA00041592"/>
    </source>
</evidence>
<dbReference type="GO" id="GO:0035539">
    <property type="term" value="F:8-oxo-7,8-dihydrodeoxyguanosine triphosphate pyrophosphatase activity"/>
    <property type="evidence" value="ECO:0007669"/>
    <property type="project" value="UniProtKB-EC"/>
</dbReference>
<dbReference type="RefSeq" id="WP_121989644.1">
    <property type="nucleotide sequence ID" value="NZ_OUNR01000016.1"/>
</dbReference>
<evidence type="ECO:0000256" key="16">
    <source>
        <dbReference type="ARBA" id="ARBA00042798"/>
    </source>
</evidence>
<evidence type="ECO:0000256" key="12">
    <source>
        <dbReference type="ARBA" id="ARBA00038905"/>
    </source>
</evidence>
<keyword evidence="4" id="KW-0235">DNA replication</keyword>
<organism evidence="18 19">
    <name type="scientific">Nitrospira lenta</name>
    <dbReference type="NCBI Taxonomy" id="1436998"/>
    <lineage>
        <taxon>Bacteria</taxon>
        <taxon>Pseudomonadati</taxon>
        <taxon>Nitrospirota</taxon>
        <taxon>Nitrospiria</taxon>
        <taxon>Nitrospirales</taxon>
        <taxon>Nitrospiraceae</taxon>
        <taxon>Nitrospira</taxon>
    </lineage>
</organism>
<dbReference type="PROSITE" id="PS51462">
    <property type="entry name" value="NUDIX"/>
    <property type="match status" value="1"/>
</dbReference>
<comment type="similarity">
    <text evidence="2">Belongs to the Nudix hydrolase family.</text>
</comment>
<dbReference type="Gene3D" id="3.90.79.10">
    <property type="entry name" value="Nucleoside Triphosphate Pyrophosphohydrolase"/>
    <property type="match status" value="1"/>
</dbReference>
<dbReference type="GO" id="GO:0046872">
    <property type="term" value="F:metal ion binding"/>
    <property type="evidence" value="ECO:0007669"/>
    <property type="project" value="UniProtKB-KW"/>
</dbReference>
<keyword evidence="19" id="KW-1185">Reference proteome</keyword>
<evidence type="ECO:0000256" key="7">
    <source>
        <dbReference type="ARBA" id="ARBA00022801"/>
    </source>
</evidence>
<evidence type="ECO:0000256" key="4">
    <source>
        <dbReference type="ARBA" id="ARBA00022705"/>
    </source>
</evidence>
<evidence type="ECO:0000256" key="10">
    <source>
        <dbReference type="ARBA" id="ARBA00035861"/>
    </source>
</evidence>
<dbReference type="GO" id="GO:0006260">
    <property type="term" value="P:DNA replication"/>
    <property type="evidence" value="ECO:0007669"/>
    <property type="project" value="UniProtKB-KW"/>
</dbReference>
<comment type="catalytic activity">
    <reaction evidence="10">
        <text>8-oxo-dGTP + H2O = 8-oxo-dGMP + diphosphate + H(+)</text>
        <dbReference type="Rhea" id="RHEA:31575"/>
        <dbReference type="ChEBI" id="CHEBI:15377"/>
        <dbReference type="ChEBI" id="CHEBI:15378"/>
        <dbReference type="ChEBI" id="CHEBI:33019"/>
        <dbReference type="ChEBI" id="CHEBI:63224"/>
        <dbReference type="ChEBI" id="CHEBI:77896"/>
        <dbReference type="EC" id="3.6.1.55"/>
    </reaction>
</comment>
<evidence type="ECO:0000259" key="17">
    <source>
        <dbReference type="PROSITE" id="PS51462"/>
    </source>
</evidence>
<dbReference type="SUPFAM" id="SSF55811">
    <property type="entry name" value="Nudix"/>
    <property type="match status" value="1"/>
</dbReference>
<name>A0A330L689_9BACT</name>
<feature type="domain" description="Nudix hydrolase" evidence="17">
    <location>
        <begin position="1"/>
        <end position="126"/>
    </location>
</feature>
<dbReference type="InterPro" id="IPR029119">
    <property type="entry name" value="MutY_C"/>
</dbReference>
<keyword evidence="3" id="KW-0515">Mutator protein</keyword>
<gene>
    <name evidence="18" type="primary">mutT</name>
    <name evidence="18" type="ORF">NITLEN_30259</name>
</gene>
<accession>A0A330L689</accession>
<evidence type="ECO:0000256" key="3">
    <source>
        <dbReference type="ARBA" id="ARBA00022457"/>
    </source>
</evidence>
<dbReference type="GO" id="GO:0044715">
    <property type="term" value="F:8-oxo-dGDP phosphatase activity"/>
    <property type="evidence" value="ECO:0007669"/>
    <property type="project" value="TreeGrafter"/>
</dbReference>
<dbReference type="Proteomes" id="UP000248168">
    <property type="component" value="Unassembled WGS sequence"/>
</dbReference>
<evidence type="ECO:0000256" key="8">
    <source>
        <dbReference type="ARBA" id="ARBA00022842"/>
    </source>
</evidence>
<keyword evidence="8" id="KW-0460">Magnesium</keyword>
<dbReference type="GO" id="GO:0008413">
    <property type="term" value="F:8-oxo-7,8-dihydroguanosine triphosphate pyrophosphatase activity"/>
    <property type="evidence" value="ECO:0007669"/>
    <property type="project" value="TreeGrafter"/>
</dbReference>
<dbReference type="InterPro" id="IPR020084">
    <property type="entry name" value="NUDIX_hydrolase_CS"/>
</dbReference>
<dbReference type="GO" id="GO:0044716">
    <property type="term" value="F:8-oxo-GDP phosphatase activity"/>
    <property type="evidence" value="ECO:0007669"/>
    <property type="project" value="TreeGrafter"/>
</dbReference>
<comment type="cofactor">
    <cofactor evidence="1">
        <name>Mg(2+)</name>
        <dbReference type="ChEBI" id="CHEBI:18420"/>
    </cofactor>
</comment>
<dbReference type="FunCoup" id="A0A330L689">
    <property type="interactions" value="123"/>
</dbReference>
<dbReference type="OrthoDB" id="9775346at2"/>
<evidence type="ECO:0000256" key="15">
    <source>
        <dbReference type="ARBA" id="ARBA00041979"/>
    </source>
</evidence>
<proteinExistence type="inferred from homology"/>